<evidence type="ECO:0000313" key="4">
    <source>
        <dbReference type="EMBL" id="RAS58846.1"/>
    </source>
</evidence>
<dbReference type="PANTHER" id="PTHR48090:SF7">
    <property type="entry name" value="RFBJ PROTEIN"/>
    <property type="match status" value="1"/>
</dbReference>
<keyword evidence="3" id="KW-0808">Transferase</keyword>
<feature type="domain" description="Glycosyltransferase 2-like" evidence="2">
    <location>
        <begin position="25"/>
        <end position="168"/>
    </location>
</feature>
<dbReference type="AlphaFoldDB" id="A0A316IKG8"/>
<dbReference type="PANTHER" id="PTHR48090">
    <property type="entry name" value="UNDECAPRENYL-PHOSPHATE 4-DEOXY-4-FORMAMIDO-L-ARABINOSE TRANSFERASE-RELATED"/>
    <property type="match status" value="1"/>
</dbReference>
<dbReference type="CDD" id="cd04179">
    <property type="entry name" value="DPM_DPG-synthase_like"/>
    <property type="match status" value="1"/>
</dbReference>
<dbReference type="EMBL" id="QLTT01000017">
    <property type="protein sequence ID" value="RAS58846.1"/>
    <property type="molecule type" value="Genomic_DNA"/>
</dbReference>
<gene>
    <name evidence="4" type="ORF">C8D87_11715</name>
    <name evidence="3" type="ORF">C8D88_101870</name>
</gene>
<proteinExistence type="inferred from homology"/>
<organism evidence="3 5">
    <name type="scientific">Lentzea atacamensis</name>
    <dbReference type="NCBI Taxonomy" id="531938"/>
    <lineage>
        <taxon>Bacteria</taxon>
        <taxon>Bacillati</taxon>
        <taxon>Actinomycetota</taxon>
        <taxon>Actinomycetes</taxon>
        <taxon>Pseudonocardiales</taxon>
        <taxon>Pseudonocardiaceae</taxon>
        <taxon>Lentzea</taxon>
    </lineage>
</organism>
<evidence type="ECO:0000313" key="3">
    <source>
        <dbReference type="EMBL" id="PWK90848.1"/>
    </source>
</evidence>
<sequence>MFALKPPLVRLLDVSDSVDLRRVLIVLPALNEEHNIEKVIAEVKAALPDAGVLVVDDGSTDQTSLRARESGARVARLAVNLGVGGAMRTGFRYAVRNGFDVVVQVDSDGQHNPAHVPELLRELDRADIVIGARFAGKGDYKARGPRRWAMKLFAVVISAISGTKLTDVTSGFKASGPRAVRLFAAHYPAEYLGDTLEALVMAARADLKIVQVPVEMRVRAGGTPSTSPVKSAVYLLRATLALTLALVRRKPKTGSFEAA</sequence>
<comment type="similarity">
    <text evidence="1">Belongs to the glycosyltransferase 2 family.</text>
</comment>
<accession>A0A316IKG8</accession>
<dbReference type="GO" id="GO:0016740">
    <property type="term" value="F:transferase activity"/>
    <property type="evidence" value="ECO:0007669"/>
    <property type="project" value="UniProtKB-KW"/>
</dbReference>
<dbReference type="Gene3D" id="3.90.550.10">
    <property type="entry name" value="Spore Coat Polysaccharide Biosynthesis Protein SpsA, Chain A"/>
    <property type="match status" value="1"/>
</dbReference>
<dbReference type="SUPFAM" id="SSF53448">
    <property type="entry name" value="Nucleotide-diphospho-sugar transferases"/>
    <property type="match status" value="1"/>
</dbReference>
<dbReference type="InterPro" id="IPR029044">
    <property type="entry name" value="Nucleotide-diphossugar_trans"/>
</dbReference>
<protein>
    <submittedName>
        <fullName evidence="3">Glycosyl transferase family 2</fullName>
    </submittedName>
</protein>
<reference evidence="3 5" key="1">
    <citation type="submission" date="2018-05" db="EMBL/GenBank/DDBJ databases">
        <title>Genomic Encyclopedia of Type Strains, Phase IV (KMG-IV): sequencing the most valuable type-strain genomes for metagenomic binning, comparative biology and taxonomic classification.</title>
        <authorList>
            <person name="Goeker M."/>
        </authorList>
    </citation>
    <scope>NUCLEOTIDE SEQUENCE [LARGE SCALE GENOMIC DNA]</scope>
    <source>
        <strain evidence="4 6">DSM 45479</strain>
        <strain evidence="3 5">DSM 45480</strain>
    </source>
</reference>
<dbReference type="Pfam" id="PF00535">
    <property type="entry name" value="Glycos_transf_2"/>
    <property type="match status" value="1"/>
</dbReference>
<comment type="caution">
    <text evidence="3">The sequence shown here is derived from an EMBL/GenBank/DDBJ whole genome shotgun (WGS) entry which is preliminary data.</text>
</comment>
<dbReference type="Proteomes" id="UP000248714">
    <property type="component" value="Unassembled WGS sequence"/>
</dbReference>
<evidence type="ECO:0000259" key="2">
    <source>
        <dbReference type="Pfam" id="PF00535"/>
    </source>
</evidence>
<keyword evidence="6" id="KW-1185">Reference proteome</keyword>
<evidence type="ECO:0000313" key="5">
    <source>
        <dbReference type="Proteomes" id="UP000246005"/>
    </source>
</evidence>
<dbReference type="EMBL" id="QGHB01000001">
    <property type="protein sequence ID" value="PWK90848.1"/>
    <property type="molecule type" value="Genomic_DNA"/>
</dbReference>
<evidence type="ECO:0000256" key="1">
    <source>
        <dbReference type="ARBA" id="ARBA00006739"/>
    </source>
</evidence>
<evidence type="ECO:0000313" key="6">
    <source>
        <dbReference type="Proteomes" id="UP000248714"/>
    </source>
</evidence>
<dbReference type="InterPro" id="IPR050256">
    <property type="entry name" value="Glycosyltransferase_2"/>
</dbReference>
<name>A0A316IKG8_9PSEU</name>
<dbReference type="Proteomes" id="UP000246005">
    <property type="component" value="Unassembled WGS sequence"/>
</dbReference>
<dbReference type="InterPro" id="IPR001173">
    <property type="entry name" value="Glyco_trans_2-like"/>
</dbReference>